<evidence type="ECO:0000313" key="2">
    <source>
        <dbReference type="EMBL" id="QJI02670.1"/>
    </source>
</evidence>
<sequence length="85" mass="8887">MATSQSHVEGFNAKFQGDFVDIDGTLNVDGATTLASTLTLKSSTFQTNGAAWATTASTPTFVSGQTYITVNCGATTFRIPLFADV</sequence>
<proteinExistence type="predicted"/>
<organism evidence="2">
    <name type="scientific">viral metagenome</name>
    <dbReference type="NCBI Taxonomy" id="1070528"/>
    <lineage>
        <taxon>unclassified sequences</taxon>
        <taxon>metagenomes</taxon>
        <taxon>organismal metagenomes</taxon>
    </lineage>
</organism>
<dbReference type="EMBL" id="MT145021">
    <property type="protein sequence ID" value="QJI02670.1"/>
    <property type="molecule type" value="Genomic_DNA"/>
</dbReference>
<dbReference type="EMBL" id="MT141412">
    <property type="protein sequence ID" value="QJA60547.1"/>
    <property type="molecule type" value="Genomic_DNA"/>
</dbReference>
<evidence type="ECO:0000313" key="1">
    <source>
        <dbReference type="EMBL" id="QJA60547.1"/>
    </source>
</evidence>
<name>A0A6M3XXN3_9ZZZZ</name>
<protein>
    <submittedName>
        <fullName evidence="2">Uncharacterized protein</fullName>
    </submittedName>
</protein>
<dbReference type="AlphaFoldDB" id="A0A6M3XXN3"/>
<gene>
    <name evidence="1" type="ORF">MM415B01102_0026</name>
    <name evidence="2" type="ORF">TM448B03525_0003</name>
</gene>
<reference evidence="2" key="1">
    <citation type="submission" date="2020-03" db="EMBL/GenBank/DDBJ databases">
        <title>The deep terrestrial virosphere.</title>
        <authorList>
            <person name="Holmfeldt K."/>
            <person name="Nilsson E."/>
            <person name="Simone D."/>
            <person name="Lopez-Fernandez M."/>
            <person name="Wu X."/>
            <person name="de Brujin I."/>
            <person name="Lundin D."/>
            <person name="Andersson A."/>
            <person name="Bertilsson S."/>
            <person name="Dopson M."/>
        </authorList>
    </citation>
    <scope>NUCLEOTIDE SEQUENCE</scope>
    <source>
        <strain evidence="1">MM415B01102</strain>
        <strain evidence="2">TM448B03525</strain>
    </source>
</reference>
<accession>A0A6M3XXN3</accession>